<evidence type="ECO:0000259" key="11">
    <source>
        <dbReference type="Pfam" id="PF14905"/>
    </source>
</evidence>
<dbReference type="EMBL" id="BRXS01000004">
    <property type="protein sequence ID" value="GLC25999.1"/>
    <property type="molecule type" value="Genomic_DNA"/>
</dbReference>
<dbReference type="Gene3D" id="2.40.170.20">
    <property type="entry name" value="TonB-dependent receptor, beta-barrel domain"/>
    <property type="match status" value="1"/>
</dbReference>
<dbReference type="NCBIfam" id="TIGR04056">
    <property type="entry name" value="OMP_RagA_SusC"/>
    <property type="match status" value="1"/>
</dbReference>
<dbReference type="Pfam" id="PF14905">
    <property type="entry name" value="OMP_b-brl_3"/>
    <property type="match status" value="1"/>
</dbReference>
<dbReference type="Pfam" id="PF07715">
    <property type="entry name" value="Plug"/>
    <property type="match status" value="1"/>
</dbReference>
<dbReference type="InterPro" id="IPR023996">
    <property type="entry name" value="TonB-dep_OMP_SusC/RagA"/>
</dbReference>
<comment type="subcellular location">
    <subcellularLocation>
        <location evidence="1 8">Cell outer membrane</location>
        <topology evidence="1 8">Multi-pass membrane protein</topology>
    </subcellularLocation>
</comment>
<gene>
    <name evidence="12" type="ORF">rosag_25120</name>
</gene>
<dbReference type="RefSeq" id="WP_284350470.1">
    <property type="nucleotide sequence ID" value="NZ_BRXS01000004.1"/>
</dbReference>
<dbReference type="AlphaFoldDB" id="A0AA37Q3P4"/>
<dbReference type="GO" id="GO:0009279">
    <property type="term" value="C:cell outer membrane"/>
    <property type="evidence" value="ECO:0007669"/>
    <property type="project" value="UniProtKB-SubCell"/>
</dbReference>
<dbReference type="InterPro" id="IPR008969">
    <property type="entry name" value="CarboxyPept-like_regulatory"/>
</dbReference>
<name>A0AA37Q3P4_9BACT</name>
<keyword evidence="13" id="KW-1185">Reference proteome</keyword>
<evidence type="ECO:0000256" key="9">
    <source>
        <dbReference type="SAM" id="SignalP"/>
    </source>
</evidence>
<evidence type="ECO:0000256" key="4">
    <source>
        <dbReference type="ARBA" id="ARBA00022692"/>
    </source>
</evidence>
<evidence type="ECO:0000256" key="7">
    <source>
        <dbReference type="ARBA" id="ARBA00023237"/>
    </source>
</evidence>
<evidence type="ECO:0000259" key="10">
    <source>
        <dbReference type="Pfam" id="PF07715"/>
    </source>
</evidence>
<feature type="domain" description="TonB-dependent receptor plug" evidence="10">
    <location>
        <begin position="127"/>
        <end position="235"/>
    </location>
</feature>
<keyword evidence="4 8" id="KW-0812">Transmembrane</keyword>
<reference evidence="12" key="1">
    <citation type="submission" date="2022-08" db="EMBL/GenBank/DDBJ databases">
        <title>Draft genome sequencing of Roseisolibacter agri AW1220.</title>
        <authorList>
            <person name="Tobiishi Y."/>
            <person name="Tonouchi A."/>
        </authorList>
    </citation>
    <scope>NUCLEOTIDE SEQUENCE</scope>
    <source>
        <strain evidence="12">AW1220</strain>
    </source>
</reference>
<dbReference type="Gene3D" id="2.170.130.10">
    <property type="entry name" value="TonB-dependent receptor, plug domain"/>
    <property type="match status" value="1"/>
</dbReference>
<comment type="similarity">
    <text evidence="8">Belongs to the TonB-dependent receptor family.</text>
</comment>
<dbReference type="InterPro" id="IPR041700">
    <property type="entry name" value="OMP_b-brl_3"/>
</dbReference>
<evidence type="ECO:0000256" key="3">
    <source>
        <dbReference type="ARBA" id="ARBA00022452"/>
    </source>
</evidence>
<dbReference type="InterPro" id="IPR036942">
    <property type="entry name" value="Beta-barrel_TonB_sf"/>
</dbReference>
<evidence type="ECO:0000256" key="2">
    <source>
        <dbReference type="ARBA" id="ARBA00022448"/>
    </source>
</evidence>
<feature type="chain" id="PRO_5041351359" description="SusC/RagA family TonB-linked outer membrane protein" evidence="9">
    <location>
        <begin position="20"/>
        <end position="1118"/>
    </location>
</feature>
<comment type="caution">
    <text evidence="12">The sequence shown here is derived from an EMBL/GenBank/DDBJ whole genome shotgun (WGS) entry which is preliminary data.</text>
</comment>
<organism evidence="12 13">
    <name type="scientific">Roseisolibacter agri</name>
    <dbReference type="NCBI Taxonomy" id="2014610"/>
    <lineage>
        <taxon>Bacteria</taxon>
        <taxon>Pseudomonadati</taxon>
        <taxon>Gemmatimonadota</taxon>
        <taxon>Gemmatimonadia</taxon>
        <taxon>Gemmatimonadales</taxon>
        <taxon>Gemmatimonadaceae</taxon>
        <taxon>Roseisolibacter</taxon>
    </lineage>
</organism>
<evidence type="ECO:0008006" key="14">
    <source>
        <dbReference type="Google" id="ProtNLM"/>
    </source>
</evidence>
<keyword evidence="2 8" id="KW-0813">Transport</keyword>
<dbReference type="PANTHER" id="PTHR30069:SF53">
    <property type="entry name" value="COLICIN I RECEPTOR-RELATED"/>
    <property type="match status" value="1"/>
</dbReference>
<sequence length="1118" mass="119970">MTLSAAACLLTLAAGTAHAQAAAGAAIVTGRVTTEDGTPLQGANVYITEMALSVGTGPSGVYTINVPAARVSGQAVQLRVRSVGFAPQARALTLTAGTQTVNFSLKRDALRLTEVVVTGVSEATEQVRTPFTVQRVDTAQMPVVGQSAISQLQGKVPGANIVANTGRPGAAPVVLMRGPTSINASGRSQQPLYIVDGIQLNGSIADINPADIESVEIVKGAAAANLYGARAGSGVINITTKSGKNARDGIKFGFRTELGAGEIPREFSIAKRHNLAMDPSSTLFCSRVTTNGSSCTQLIDLEKEVQRVNEVAAPSSLTPQLFLNDGGIGLTPSFGILSGQFQTNRWNVTRNVFDDFVTPNAFANTNVDVRGRINNTGVYGSVANLTNQGSLRYLGGYYRNSVRANIDQRWRDNLSLALQTFYSTQRSQGDNQDFGGGNGFFRITRMPAFAQLTQRDALGRLYIRTAITQQGEQNGNPLYDFENASQTSKGSRFLGGATLKYDPVEWATLEGNFSYDRNVGDAAQVNDLGFRTTLPGPANLGSLGMSSGDDQSMNSSVTGTVRKAFGDLRTSFSARYLYEQQYSTGLSLSGSNLVVPGLITAAAVTDQNSKGIGYGESIVRGQAVMGSLQLDFKDRYLLQANLRRDGSSLFGADQRWANFPGVSGSWIVSREPWWFAENALSLFKLRAAYGQTGQRPRFDAQYATFSIGAGGVLSPTTLGNPNLKPEVRAETEVGIDLEFFSKVGLNLTYAVNNITDQILPVPLTTATGFTTQWQNAGTLQNKSFEASLDIPWVNRSNFTWSSRVIYDRLQSKITKLGVAPFTGGPGQQGTEVMFKFAEGERLGTIYGRDFVRNCNQLPAPFNTQCGAGQPYQKNDEGYIVWVGAGNTPGDGITKNLWRAQLPGAQAPWGNIPGTGSTYRLSWGMPILLRDSVGAPAILPLGQTLPKYRFGITQNVRYGKLTLYGLLDASMGTSIWNQGYHWSLGDLLTGDVDMTGKSLEEAKPVGYYWRAGPGTGGNASGLGGFYDILGPNGETVEDGSYMKLRELSLSYRLGRVLNTGDWTVGVVGRNLAMWTKDYRGFDPEVGLPGGPLNNAALNGVDRFTYPNQRQVTFSISSAF</sequence>
<dbReference type="GO" id="GO:0015889">
    <property type="term" value="P:cobalamin transport"/>
    <property type="evidence" value="ECO:0007669"/>
    <property type="project" value="TreeGrafter"/>
</dbReference>
<keyword evidence="6 8" id="KW-0472">Membrane</keyword>
<evidence type="ECO:0000313" key="13">
    <source>
        <dbReference type="Proteomes" id="UP001161325"/>
    </source>
</evidence>
<dbReference type="PANTHER" id="PTHR30069">
    <property type="entry name" value="TONB-DEPENDENT OUTER MEMBRANE RECEPTOR"/>
    <property type="match status" value="1"/>
</dbReference>
<evidence type="ECO:0000256" key="5">
    <source>
        <dbReference type="ARBA" id="ARBA00022729"/>
    </source>
</evidence>
<dbReference type="Proteomes" id="UP001161325">
    <property type="component" value="Unassembled WGS sequence"/>
</dbReference>
<dbReference type="SUPFAM" id="SSF49464">
    <property type="entry name" value="Carboxypeptidase regulatory domain-like"/>
    <property type="match status" value="1"/>
</dbReference>
<accession>A0AA37Q3P4</accession>
<dbReference type="SUPFAM" id="SSF56935">
    <property type="entry name" value="Porins"/>
    <property type="match status" value="1"/>
</dbReference>
<proteinExistence type="inferred from homology"/>
<evidence type="ECO:0000256" key="6">
    <source>
        <dbReference type="ARBA" id="ARBA00023136"/>
    </source>
</evidence>
<keyword evidence="7 8" id="KW-0998">Cell outer membrane</keyword>
<feature type="signal peptide" evidence="9">
    <location>
        <begin position="1"/>
        <end position="19"/>
    </location>
</feature>
<dbReference type="Gene3D" id="2.60.40.1120">
    <property type="entry name" value="Carboxypeptidase-like, regulatory domain"/>
    <property type="match status" value="1"/>
</dbReference>
<dbReference type="InterPro" id="IPR012910">
    <property type="entry name" value="Plug_dom"/>
</dbReference>
<keyword evidence="5 9" id="KW-0732">Signal</keyword>
<keyword evidence="3 8" id="KW-1134">Transmembrane beta strand</keyword>
<evidence type="ECO:0000256" key="1">
    <source>
        <dbReference type="ARBA" id="ARBA00004571"/>
    </source>
</evidence>
<dbReference type="Pfam" id="PF13715">
    <property type="entry name" value="CarbopepD_reg_2"/>
    <property type="match status" value="1"/>
</dbReference>
<protein>
    <recommendedName>
        <fullName evidence="14">SusC/RagA family TonB-linked outer membrane protein</fullName>
    </recommendedName>
</protein>
<dbReference type="InterPro" id="IPR039426">
    <property type="entry name" value="TonB-dep_rcpt-like"/>
</dbReference>
<evidence type="ECO:0000256" key="8">
    <source>
        <dbReference type="PROSITE-ProRule" id="PRU01360"/>
    </source>
</evidence>
<dbReference type="InterPro" id="IPR037066">
    <property type="entry name" value="Plug_dom_sf"/>
</dbReference>
<dbReference type="PROSITE" id="PS52016">
    <property type="entry name" value="TONB_DEPENDENT_REC_3"/>
    <property type="match status" value="1"/>
</dbReference>
<feature type="domain" description="Outer membrane protein beta-barrel" evidence="11">
    <location>
        <begin position="718"/>
        <end position="812"/>
    </location>
</feature>
<evidence type="ECO:0000313" key="12">
    <source>
        <dbReference type="EMBL" id="GLC25999.1"/>
    </source>
</evidence>